<organism evidence="1 2">
    <name type="scientific">Liparis tanakae</name>
    <name type="common">Tanaka's snailfish</name>
    <dbReference type="NCBI Taxonomy" id="230148"/>
    <lineage>
        <taxon>Eukaryota</taxon>
        <taxon>Metazoa</taxon>
        <taxon>Chordata</taxon>
        <taxon>Craniata</taxon>
        <taxon>Vertebrata</taxon>
        <taxon>Euteleostomi</taxon>
        <taxon>Actinopterygii</taxon>
        <taxon>Neopterygii</taxon>
        <taxon>Teleostei</taxon>
        <taxon>Neoteleostei</taxon>
        <taxon>Acanthomorphata</taxon>
        <taxon>Eupercaria</taxon>
        <taxon>Perciformes</taxon>
        <taxon>Cottioidei</taxon>
        <taxon>Cottales</taxon>
        <taxon>Liparidae</taxon>
        <taxon>Liparis</taxon>
    </lineage>
</organism>
<gene>
    <name evidence="1" type="ORF">EYF80_015050</name>
</gene>
<accession>A0A4Z2IBE6</accession>
<sequence length="102" mass="10982">MDLNKLYGYPNIRECRLAASVPTGGMNSFAHAIKEEEEEEEEEEAGNATALLPSCCLLVLSSSTRLPLAGGQQTSKSRSHPLQAMRLRVNGSETGIKYPSGS</sequence>
<proteinExistence type="predicted"/>
<protein>
    <submittedName>
        <fullName evidence="1">Uncharacterized protein</fullName>
    </submittedName>
</protein>
<evidence type="ECO:0000313" key="1">
    <source>
        <dbReference type="EMBL" id="TNN74732.1"/>
    </source>
</evidence>
<evidence type="ECO:0000313" key="2">
    <source>
        <dbReference type="Proteomes" id="UP000314294"/>
    </source>
</evidence>
<reference evidence="1 2" key="1">
    <citation type="submission" date="2019-03" db="EMBL/GenBank/DDBJ databases">
        <title>First draft genome of Liparis tanakae, snailfish: a comprehensive survey of snailfish specific genes.</title>
        <authorList>
            <person name="Kim W."/>
            <person name="Song I."/>
            <person name="Jeong J.-H."/>
            <person name="Kim D."/>
            <person name="Kim S."/>
            <person name="Ryu S."/>
            <person name="Song J.Y."/>
            <person name="Lee S.K."/>
        </authorList>
    </citation>
    <scope>NUCLEOTIDE SEQUENCE [LARGE SCALE GENOMIC DNA]</scope>
    <source>
        <tissue evidence="1">Muscle</tissue>
    </source>
</reference>
<keyword evidence="2" id="KW-1185">Reference proteome</keyword>
<comment type="caution">
    <text evidence="1">The sequence shown here is derived from an EMBL/GenBank/DDBJ whole genome shotgun (WGS) entry which is preliminary data.</text>
</comment>
<name>A0A4Z2IBE6_9TELE</name>
<dbReference type="EMBL" id="SRLO01000111">
    <property type="protein sequence ID" value="TNN74732.1"/>
    <property type="molecule type" value="Genomic_DNA"/>
</dbReference>
<dbReference type="Proteomes" id="UP000314294">
    <property type="component" value="Unassembled WGS sequence"/>
</dbReference>
<dbReference type="AlphaFoldDB" id="A0A4Z2IBE6"/>